<dbReference type="EMBL" id="FWFK01000008">
    <property type="protein sequence ID" value="SLN72095.1"/>
    <property type="molecule type" value="Genomic_DNA"/>
</dbReference>
<accession>A0A1X7A6U4</accession>
<dbReference type="Proteomes" id="UP000193570">
    <property type="component" value="Unassembled WGS sequence"/>
</dbReference>
<evidence type="ECO:0008006" key="3">
    <source>
        <dbReference type="Google" id="ProtNLM"/>
    </source>
</evidence>
<reference evidence="1 2" key="1">
    <citation type="submission" date="2017-03" db="EMBL/GenBank/DDBJ databases">
        <authorList>
            <person name="Afonso C.L."/>
            <person name="Miller P.J."/>
            <person name="Scott M.A."/>
            <person name="Spackman E."/>
            <person name="Goraichik I."/>
            <person name="Dimitrov K.M."/>
            <person name="Suarez D.L."/>
            <person name="Swayne D.E."/>
        </authorList>
    </citation>
    <scope>NUCLEOTIDE SEQUENCE [LARGE SCALE GENOMIC DNA]</scope>
    <source>
        <strain evidence="1 2">CECT 8625</strain>
    </source>
</reference>
<protein>
    <recommendedName>
        <fullName evidence="3">Antitoxin Xre/MbcA/ParS-like toxin-binding domain-containing protein</fullName>
    </recommendedName>
</protein>
<sequence>MTAAESETVQAIRELIASRIRTAEAVSAFMYAPHPHLKGRRPHDILACADHFELMELTSCVLSMSKTRSA</sequence>
<dbReference type="AlphaFoldDB" id="A0A1X7A6U4"/>
<evidence type="ECO:0000313" key="1">
    <source>
        <dbReference type="EMBL" id="SLN72095.1"/>
    </source>
</evidence>
<organism evidence="1 2">
    <name type="scientific">Roseivivax jejudonensis</name>
    <dbReference type="NCBI Taxonomy" id="1529041"/>
    <lineage>
        <taxon>Bacteria</taxon>
        <taxon>Pseudomonadati</taxon>
        <taxon>Pseudomonadota</taxon>
        <taxon>Alphaproteobacteria</taxon>
        <taxon>Rhodobacterales</taxon>
        <taxon>Roseobacteraceae</taxon>
        <taxon>Roseivivax</taxon>
    </lineage>
</organism>
<gene>
    <name evidence="1" type="ORF">ROJ8625_03792</name>
</gene>
<dbReference type="RefSeq" id="WP_085793454.1">
    <property type="nucleotide sequence ID" value="NZ_FWFK01000008.1"/>
</dbReference>
<evidence type="ECO:0000313" key="2">
    <source>
        <dbReference type="Proteomes" id="UP000193570"/>
    </source>
</evidence>
<name>A0A1X7A6U4_9RHOB</name>
<keyword evidence="2" id="KW-1185">Reference proteome</keyword>
<proteinExistence type="predicted"/>